<comment type="caution">
    <text evidence="5">The sequence shown here is derived from an EMBL/GenBank/DDBJ whole genome shotgun (WGS) entry which is preliminary data.</text>
</comment>
<organism evidence="5 6">
    <name type="scientific">Candidatus Aphodoplasma excrementigallinarum</name>
    <dbReference type="NCBI Taxonomy" id="2840673"/>
    <lineage>
        <taxon>Bacteria</taxon>
        <taxon>Bacillati</taxon>
        <taxon>Bacillota</taxon>
        <taxon>Clostridia</taxon>
        <taxon>Eubacteriales</taxon>
        <taxon>Candidatus Aphodoplasma</taxon>
    </lineage>
</organism>
<evidence type="ECO:0000313" key="5">
    <source>
        <dbReference type="EMBL" id="HIV02961.1"/>
    </source>
</evidence>
<evidence type="ECO:0000256" key="1">
    <source>
        <dbReference type="ARBA" id="ARBA00007261"/>
    </source>
</evidence>
<gene>
    <name evidence="5" type="ORF">IAC74_05245</name>
</gene>
<dbReference type="GO" id="GO:0004222">
    <property type="term" value="F:metalloendopeptidase activity"/>
    <property type="evidence" value="ECO:0007669"/>
    <property type="project" value="InterPro"/>
</dbReference>
<dbReference type="GO" id="GO:0006508">
    <property type="term" value="P:proteolysis"/>
    <property type="evidence" value="ECO:0007669"/>
    <property type="project" value="InterPro"/>
</dbReference>
<evidence type="ECO:0000256" key="2">
    <source>
        <dbReference type="RuleBase" id="RU004447"/>
    </source>
</evidence>
<dbReference type="InterPro" id="IPR007863">
    <property type="entry name" value="Peptidase_M16_C"/>
</dbReference>
<reference evidence="5" key="1">
    <citation type="submission" date="2020-10" db="EMBL/GenBank/DDBJ databases">
        <authorList>
            <person name="Gilroy R."/>
        </authorList>
    </citation>
    <scope>NUCLEOTIDE SEQUENCE</scope>
    <source>
        <strain evidence="5">4920</strain>
    </source>
</reference>
<dbReference type="Gene3D" id="3.30.830.10">
    <property type="entry name" value="Metalloenzyme, LuxS/M16 peptidase-like"/>
    <property type="match status" value="2"/>
</dbReference>
<dbReference type="Pfam" id="PF05193">
    <property type="entry name" value="Peptidase_M16_C"/>
    <property type="match status" value="1"/>
</dbReference>
<evidence type="ECO:0000259" key="3">
    <source>
        <dbReference type="Pfam" id="PF00675"/>
    </source>
</evidence>
<dbReference type="InterPro" id="IPR011765">
    <property type="entry name" value="Pept_M16_N"/>
</dbReference>
<dbReference type="PANTHER" id="PTHR11851:SF49">
    <property type="entry name" value="MITOCHONDRIAL-PROCESSING PEPTIDASE SUBUNIT ALPHA"/>
    <property type="match status" value="1"/>
</dbReference>
<feature type="domain" description="Peptidase M16 N-terminal" evidence="3">
    <location>
        <begin position="15"/>
        <end position="160"/>
    </location>
</feature>
<dbReference type="InterPro" id="IPR050361">
    <property type="entry name" value="MPP/UQCRC_Complex"/>
</dbReference>
<feature type="domain" description="Peptidase M16 C-terminal" evidence="4">
    <location>
        <begin position="167"/>
        <end position="339"/>
    </location>
</feature>
<dbReference type="EMBL" id="DVOF01000148">
    <property type="protein sequence ID" value="HIV02961.1"/>
    <property type="molecule type" value="Genomic_DNA"/>
</dbReference>
<accession>A0A9D1NHI3</accession>
<dbReference type="AlphaFoldDB" id="A0A9D1NHI3"/>
<dbReference type="Proteomes" id="UP000886743">
    <property type="component" value="Unassembled WGS sequence"/>
</dbReference>
<dbReference type="Pfam" id="PF00675">
    <property type="entry name" value="Peptidase_M16"/>
    <property type="match status" value="1"/>
</dbReference>
<feature type="non-terminal residue" evidence="5">
    <location>
        <position position="401"/>
    </location>
</feature>
<dbReference type="PROSITE" id="PS00143">
    <property type="entry name" value="INSULINASE"/>
    <property type="match status" value="1"/>
</dbReference>
<comment type="similarity">
    <text evidence="1 2">Belongs to the peptidase M16 family.</text>
</comment>
<evidence type="ECO:0000259" key="4">
    <source>
        <dbReference type="Pfam" id="PF05193"/>
    </source>
</evidence>
<evidence type="ECO:0000313" key="6">
    <source>
        <dbReference type="Proteomes" id="UP000886743"/>
    </source>
</evidence>
<name>A0A9D1NHI3_9FIRM</name>
<sequence length="401" mass="44996">MYKTYVLPNGLRIICEYIGYVRSVSVGVFVKNGSRHEPQELSGISHFIEHMLFKGTEKRSALDIAEEVDTVGGALNAYTTKEYTCFYAKMLDENLDTALDVLSDMLLHPKLSDGDIALEKNVVYEEIAMYEDSPEDMVHELIMEAAWGVESGLGASTLGTKETLSKIDSRVLRDYMAKTYTPKNCVIAVAGNFGDDIEQRVAAYFGAWRGSGVVADTFQEQYHANRIIRQKEIEQVHFCLGFPAYPSEDDRNYPALAFNNIFGAGMSSSLFQKVREQRGLVYSIFSYMASYLDTGMFVISASMKPENLSEVLRLVYAEIDAAKCTPLDEKAMYKAKQQLKGNYILGLENVSARMQSIGRAKLLLGKVRMPEEILQRIEKINPENTFAIVGDIFDYGRMCVS</sequence>
<proteinExistence type="inferred from homology"/>
<dbReference type="SUPFAM" id="SSF63411">
    <property type="entry name" value="LuxS/MPP-like metallohydrolase"/>
    <property type="match status" value="2"/>
</dbReference>
<dbReference type="GO" id="GO:0046872">
    <property type="term" value="F:metal ion binding"/>
    <property type="evidence" value="ECO:0007669"/>
    <property type="project" value="InterPro"/>
</dbReference>
<reference evidence="5" key="2">
    <citation type="journal article" date="2021" name="PeerJ">
        <title>Extensive microbial diversity within the chicken gut microbiome revealed by metagenomics and culture.</title>
        <authorList>
            <person name="Gilroy R."/>
            <person name="Ravi A."/>
            <person name="Getino M."/>
            <person name="Pursley I."/>
            <person name="Horton D.L."/>
            <person name="Alikhan N.F."/>
            <person name="Baker D."/>
            <person name="Gharbi K."/>
            <person name="Hall N."/>
            <person name="Watson M."/>
            <person name="Adriaenssens E.M."/>
            <person name="Foster-Nyarko E."/>
            <person name="Jarju S."/>
            <person name="Secka A."/>
            <person name="Antonio M."/>
            <person name="Oren A."/>
            <person name="Chaudhuri R.R."/>
            <person name="La Ragione R."/>
            <person name="Hildebrand F."/>
            <person name="Pallen M.J."/>
        </authorList>
    </citation>
    <scope>NUCLEOTIDE SEQUENCE</scope>
    <source>
        <strain evidence="5">4920</strain>
    </source>
</reference>
<dbReference type="PANTHER" id="PTHR11851">
    <property type="entry name" value="METALLOPROTEASE"/>
    <property type="match status" value="1"/>
</dbReference>
<protein>
    <submittedName>
        <fullName evidence="5">Insulinase family protein</fullName>
    </submittedName>
</protein>
<dbReference type="InterPro" id="IPR011249">
    <property type="entry name" value="Metalloenz_LuxS/M16"/>
</dbReference>
<dbReference type="InterPro" id="IPR001431">
    <property type="entry name" value="Pept_M16_Zn_BS"/>
</dbReference>